<keyword evidence="1" id="KW-0472">Membrane</keyword>
<keyword evidence="1" id="KW-0812">Transmembrane</keyword>
<dbReference type="Proteomes" id="UP000465220">
    <property type="component" value="Unassembled WGS sequence"/>
</dbReference>
<evidence type="ECO:0000256" key="1">
    <source>
        <dbReference type="SAM" id="Phobius"/>
    </source>
</evidence>
<evidence type="ECO:0000313" key="2">
    <source>
        <dbReference type="EMBL" id="GFF64839.1"/>
    </source>
</evidence>
<evidence type="ECO:0000313" key="3">
    <source>
        <dbReference type="Proteomes" id="UP000465220"/>
    </source>
</evidence>
<comment type="caution">
    <text evidence="2">The sequence shown here is derived from an EMBL/GenBank/DDBJ whole genome shotgun (WGS) entry which is preliminary data.</text>
</comment>
<evidence type="ECO:0008006" key="4">
    <source>
        <dbReference type="Google" id="ProtNLM"/>
    </source>
</evidence>
<organism evidence="2 3">
    <name type="scientific">Aspergillus lentulus</name>
    <dbReference type="NCBI Taxonomy" id="293939"/>
    <lineage>
        <taxon>Eukaryota</taxon>
        <taxon>Fungi</taxon>
        <taxon>Dikarya</taxon>
        <taxon>Ascomycota</taxon>
        <taxon>Pezizomycotina</taxon>
        <taxon>Eurotiomycetes</taxon>
        <taxon>Eurotiomycetidae</taxon>
        <taxon>Eurotiales</taxon>
        <taxon>Aspergillaceae</taxon>
        <taxon>Aspergillus</taxon>
        <taxon>Aspergillus subgen. Fumigati</taxon>
    </lineage>
</organism>
<gene>
    <name evidence="2" type="ORF">IFM60648_01402</name>
</gene>
<proteinExistence type="predicted"/>
<feature type="transmembrane region" description="Helical" evidence="1">
    <location>
        <begin position="40"/>
        <end position="65"/>
    </location>
</feature>
<protein>
    <recommendedName>
        <fullName evidence="4">DUF2970 domain-containing protein</fullName>
    </recommendedName>
</protein>
<keyword evidence="1" id="KW-1133">Transmembrane helix</keyword>
<name>A0ABQ0ZUQ6_ASPLE</name>
<sequence>MSQGQWLIRFFRFSVGSGLVTARATPRKWVQLWRDNRDSAHWLTFWAVIVFGALGTLLALLQVILQAVQIAFR</sequence>
<reference evidence="2 3" key="1">
    <citation type="submission" date="2020-01" db="EMBL/GenBank/DDBJ databases">
        <title>Draft genome sequence of Aspergillus lentulus IFM 60648.</title>
        <authorList>
            <person name="Takahashi H."/>
            <person name="Yaguchi T."/>
        </authorList>
    </citation>
    <scope>NUCLEOTIDE SEQUENCE [LARGE SCALE GENOMIC DNA]</scope>
    <source>
        <strain evidence="2 3">IFM 60648</strain>
    </source>
</reference>
<dbReference type="EMBL" id="BLKI01000005">
    <property type="protein sequence ID" value="GFF64839.1"/>
    <property type="molecule type" value="Genomic_DNA"/>
</dbReference>
<keyword evidence="3" id="KW-1185">Reference proteome</keyword>
<accession>A0ABQ0ZUQ6</accession>